<dbReference type="AlphaFoldDB" id="A0A1E2SHR9"/>
<evidence type="ECO:0000259" key="2">
    <source>
        <dbReference type="Pfam" id="PF26572"/>
    </source>
</evidence>
<feature type="domain" description="DUF8185" evidence="2">
    <location>
        <begin position="123"/>
        <end position="225"/>
    </location>
</feature>
<proteinExistence type="predicted"/>
<dbReference type="InterPro" id="IPR058323">
    <property type="entry name" value="DUF8010"/>
</dbReference>
<protein>
    <submittedName>
        <fullName evidence="3">Uncharacterized protein</fullName>
    </submittedName>
</protein>
<dbReference type="EMBL" id="LNZG01000047">
    <property type="protein sequence ID" value="ODA89402.1"/>
    <property type="molecule type" value="Genomic_DNA"/>
</dbReference>
<evidence type="ECO:0000313" key="4">
    <source>
        <dbReference type="Proteomes" id="UP000094426"/>
    </source>
</evidence>
<comment type="caution">
    <text evidence="3">The sequence shown here is derived from an EMBL/GenBank/DDBJ whole genome shotgun (WGS) entry which is preliminary data.</text>
</comment>
<dbReference type="OrthoDB" id="4801220at2"/>
<feature type="domain" description="DUF8010" evidence="1">
    <location>
        <begin position="3"/>
        <end position="93"/>
    </location>
</feature>
<dbReference type="InterPro" id="IPR058498">
    <property type="entry name" value="DUF8185"/>
</dbReference>
<gene>
    <name evidence="3" type="ORF">ATY41_05670</name>
</gene>
<reference evidence="4" key="1">
    <citation type="submission" date="2015-11" db="EMBL/GenBank/DDBJ databases">
        <authorList>
            <person name="Wang J."/>
            <person name="Wang L."/>
            <person name="Wang F."/>
            <person name="Cao G."/>
        </authorList>
    </citation>
    <scope>NUCLEOTIDE SEQUENCE [LARGE SCALE GENOMIC DNA]</scope>
    <source>
        <strain evidence="4">gdw1</strain>
    </source>
</reference>
<organism evidence="3 4">
    <name type="scientific">Leifsonia xyli subsp. xyli</name>
    <dbReference type="NCBI Taxonomy" id="59736"/>
    <lineage>
        <taxon>Bacteria</taxon>
        <taxon>Bacillati</taxon>
        <taxon>Actinomycetota</taxon>
        <taxon>Actinomycetes</taxon>
        <taxon>Micrococcales</taxon>
        <taxon>Microbacteriaceae</taxon>
        <taxon>Leifsonia</taxon>
    </lineage>
</organism>
<evidence type="ECO:0000313" key="3">
    <source>
        <dbReference type="EMBL" id="ODA89402.1"/>
    </source>
</evidence>
<name>A0A1E2SHR9_LEIXY</name>
<evidence type="ECO:0000259" key="1">
    <source>
        <dbReference type="Pfam" id="PF26035"/>
    </source>
</evidence>
<dbReference type="Pfam" id="PF26035">
    <property type="entry name" value="DUF8010"/>
    <property type="match status" value="1"/>
</dbReference>
<dbReference type="Pfam" id="PF26572">
    <property type="entry name" value="DUF8185"/>
    <property type="match status" value="1"/>
</dbReference>
<sequence>MSQSFSLQDSLAALDLQTYLSRAARVEEGSARLIAGSGVLAVYTASLYPRGLLDQTPTVLGLRTFVTAPEVSFDAVVPIRSLLDRVARVGEAADAAGADGTGEPIEIQLPLEVSTVTWVGISPPRGGWRKVGETSAALLAETARAGIAEVADALPPGTGESLVQRVRAEVWGREIKGLEYVPAGAAFAAESLGFLAVDEEVSILETGPWTRLSTKRGHTLIRRQAWTLRL</sequence>
<dbReference type="RefSeq" id="WP_041767530.1">
    <property type="nucleotide sequence ID" value="NZ_LNZG01000047.1"/>
</dbReference>
<dbReference type="Proteomes" id="UP000094426">
    <property type="component" value="Unassembled WGS sequence"/>
</dbReference>
<accession>A0A1E2SHR9</accession>